<dbReference type="RefSeq" id="WP_380639985.1">
    <property type="nucleotide sequence ID" value="NZ_JBHSQO010000038.1"/>
</dbReference>
<organism evidence="4 5">
    <name type="scientific">Saccharothrix lopnurensis</name>
    <dbReference type="NCBI Taxonomy" id="1670621"/>
    <lineage>
        <taxon>Bacteria</taxon>
        <taxon>Bacillati</taxon>
        <taxon>Actinomycetota</taxon>
        <taxon>Actinomycetes</taxon>
        <taxon>Pseudonocardiales</taxon>
        <taxon>Pseudonocardiaceae</taxon>
        <taxon>Saccharothrix</taxon>
    </lineage>
</organism>
<gene>
    <name evidence="4" type="ORF">ACFP3R_27920</name>
</gene>
<dbReference type="InterPro" id="IPR003658">
    <property type="entry name" value="Anti-sigma_ant"/>
</dbReference>
<dbReference type="EMBL" id="JBHSQO010000038">
    <property type="protein sequence ID" value="MFC6093116.1"/>
    <property type="molecule type" value="Genomic_DNA"/>
</dbReference>
<comment type="caution">
    <text evidence="4">The sequence shown here is derived from an EMBL/GenBank/DDBJ whole genome shotgun (WGS) entry which is preliminary data.</text>
</comment>
<evidence type="ECO:0000313" key="4">
    <source>
        <dbReference type="EMBL" id="MFC6093116.1"/>
    </source>
</evidence>
<evidence type="ECO:0000256" key="1">
    <source>
        <dbReference type="ARBA" id="ARBA00009013"/>
    </source>
</evidence>
<evidence type="ECO:0000313" key="5">
    <source>
        <dbReference type="Proteomes" id="UP001596220"/>
    </source>
</evidence>
<dbReference type="CDD" id="cd07043">
    <property type="entry name" value="STAS_anti-anti-sigma_factors"/>
    <property type="match status" value="1"/>
</dbReference>
<dbReference type="PANTHER" id="PTHR33495">
    <property type="entry name" value="ANTI-SIGMA FACTOR ANTAGONIST TM_1081-RELATED-RELATED"/>
    <property type="match status" value="1"/>
</dbReference>
<evidence type="ECO:0000256" key="2">
    <source>
        <dbReference type="RuleBase" id="RU003749"/>
    </source>
</evidence>
<sequence length="120" mass="12630">MAVIGVDDRDGIPVVSVAGEIDMTCDEPIRAALTAQFDRRPAGLVLDLTDVGFFGSTGVRLVVEATTWARDQGVAFALASTRRAVLRTLDIALPDGVVDLHPTVPDAIRALRTAGVPVAH</sequence>
<proteinExistence type="inferred from homology"/>
<dbReference type="InterPro" id="IPR036513">
    <property type="entry name" value="STAS_dom_sf"/>
</dbReference>
<feature type="domain" description="STAS" evidence="3">
    <location>
        <begin position="2"/>
        <end position="111"/>
    </location>
</feature>
<reference evidence="5" key="1">
    <citation type="journal article" date="2019" name="Int. J. Syst. Evol. Microbiol.">
        <title>The Global Catalogue of Microorganisms (GCM) 10K type strain sequencing project: providing services to taxonomists for standard genome sequencing and annotation.</title>
        <authorList>
            <consortium name="The Broad Institute Genomics Platform"/>
            <consortium name="The Broad Institute Genome Sequencing Center for Infectious Disease"/>
            <person name="Wu L."/>
            <person name="Ma J."/>
        </authorList>
    </citation>
    <scope>NUCLEOTIDE SEQUENCE [LARGE SCALE GENOMIC DNA]</scope>
    <source>
        <strain evidence="5">CGMCC 4.7246</strain>
    </source>
</reference>
<dbReference type="Pfam" id="PF01740">
    <property type="entry name" value="STAS"/>
    <property type="match status" value="1"/>
</dbReference>
<dbReference type="NCBIfam" id="TIGR00377">
    <property type="entry name" value="ant_ant_sig"/>
    <property type="match status" value="1"/>
</dbReference>
<dbReference type="PANTHER" id="PTHR33495:SF2">
    <property type="entry name" value="ANTI-SIGMA FACTOR ANTAGONIST TM_1081-RELATED"/>
    <property type="match status" value="1"/>
</dbReference>
<dbReference type="Gene3D" id="3.30.750.24">
    <property type="entry name" value="STAS domain"/>
    <property type="match status" value="1"/>
</dbReference>
<dbReference type="SUPFAM" id="SSF52091">
    <property type="entry name" value="SpoIIaa-like"/>
    <property type="match status" value="1"/>
</dbReference>
<comment type="similarity">
    <text evidence="1 2">Belongs to the anti-sigma-factor antagonist family.</text>
</comment>
<keyword evidence="5" id="KW-1185">Reference proteome</keyword>
<name>A0ABW1PDN1_9PSEU</name>
<accession>A0ABW1PDN1</accession>
<dbReference type="Proteomes" id="UP001596220">
    <property type="component" value="Unassembled WGS sequence"/>
</dbReference>
<dbReference type="InterPro" id="IPR002645">
    <property type="entry name" value="STAS_dom"/>
</dbReference>
<evidence type="ECO:0000259" key="3">
    <source>
        <dbReference type="PROSITE" id="PS50801"/>
    </source>
</evidence>
<protein>
    <recommendedName>
        <fullName evidence="2">Anti-sigma factor antagonist</fullName>
    </recommendedName>
</protein>
<dbReference type="PROSITE" id="PS50801">
    <property type="entry name" value="STAS"/>
    <property type="match status" value="1"/>
</dbReference>